<dbReference type="AlphaFoldDB" id="A0A9Q1GHE2"/>
<gene>
    <name evidence="1" type="ORF">SKAU_G00039920</name>
</gene>
<organism evidence="1 2">
    <name type="scientific">Synaphobranchus kaupii</name>
    <name type="common">Kaup's arrowtooth eel</name>
    <dbReference type="NCBI Taxonomy" id="118154"/>
    <lineage>
        <taxon>Eukaryota</taxon>
        <taxon>Metazoa</taxon>
        <taxon>Chordata</taxon>
        <taxon>Craniata</taxon>
        <taxon>Vertebrata</taxon>
        <taxon>Euteleostomi</taxon>
        <taxon>Actinopterygii</taxon>
        <taxon>Neopterygii</taxon>
        <taxon>Teleostei</taxon>
        <taxon>Anguilliformes</taxon>
        <taxon>Synaphobranchidae</taxon>
        <taxon>Synaphobranchus</taxon>
    </lineage>
</organism>
<proteinExistence type="predicted"/>
<protein>
    <submittedName>
        <fullName evidence="1">Uncharacterized protein</fullName>
    </submittedName>
</protein>
<name>A0A9Q1GHE2_SYNKA</name>
<keyword evidence="2" id="KW-1185">Reference proteome</keyword>
<reference evidence="1" key="1">
    <citation type="journal article" date="2023" name="Science">
        <title>Genome structures resolve the early diversification of teleost fishes.</title>
        <authorList>
            <person name="Parey E."/>
            <person name="Louis A."/>
            <person name="Montfort J."/>
            <person name="Bouchez O."/>
            <person name="Roques C."/>
            <person name="Iampietro C."/>
            <person name="Lluch J."/>
            <person name="Castinel A."/>
            <person name="Donnadieu C."/>
            <person name="Desvignes T."/>
            <person name="Floi Bucao C."/>
            <person name="Jouanno E."/>
            <person name="Wen M."/>
            <person name="Mejri S."/>
            <person name="Dirks R."/>
            <person name="Jansen H."/>
            <person name="Henkel C."/>
            <person name="Chen W.J."/>
            <person name="Zahm M."/>
            <person name="Cabau C."/>
            <person name="Klopp C."/>
            <person name="Thompson A.W."/>
            <person name="Robinson-Rechavi M."/>
            <person name="Braasch I."/>
            <person name="Lecointre G."/>
            <person name="Bobe J."/>
            <person name="Postlethwait J.H."/>
            <person name="Berthelot C."/>
            <person name="Roest Crollius H."/>
            <person name="Guiguen Y."/>
        </authorList>
    </citation>
    <scope>NUCLEOTIDE SEQUENCE</scope>
    <source>
        <strain evidence="1">WJC10195</strain>
    </source>
</reference>
<dbReference type="EMBL" id="JAINUF010000001">
    <property type="protein sequence ID" value="KAJ8383214.1"/>
    <property type="molecule type" value="Genomic_DNA"/>
</dbReference>
<evidence type="ECO:0000313" key="1">
    <source>
        <dbReference type="EMBL" id="KAJ8383214.1"/>
    </source>
</evidence>
<sequence>MRQTMRKTSKCLCAIKDARKTRLTIPGEDADAGDPVICTTTLGFLSRVGPLSSLHAEGERLHQETEWSAQKGGLLSDDLGTLLHSCHGGATAFRERELCSPLRNIYPKKATA</sequence>
<evidence type="ECO:0000313" key="2">
    <source>
        <dbReference type="Proteomes" id="UP001152622"/>
    </source>
</evidence>
<comment type="caution">
    <text evidence="1">The sequence shown here is derived from an EMBL/GenBank/DDBJ whole genome shotgun (WGS) entry which is preliminary data.</text>
</comment>
<dbReference type="Proteomes" id="UP001152622">
    <property type="component" value="Chromosome 1"/>
</dbReference>
<accession>A0A9Q1GHE2</accession>